<feature type="region of interest" description="Disordered" evidence="1">
    <location>
        <begin position="40"/>
        <end position="78"/>
    </location>
</feature>
<dbReference type="eggNOG" id="ENOG502S031">
    <property type="taxonomic scope" value="Eukaryota"/>
</dbReference>
<dbReference type="Proteomes" id="UP000005666">
    <property type="component" value="Chromosome 5"/>
</dbReference>
<dbReference type="STRING" id="1071381.G8BU31"/>
<dbReference type="KEGG" id="tpf:TPHA_0E03190"/>
<accession>G8BU31</accession>
<feature type="region of interest" description="Disordered" evidence="1">
    <location>
        <begin position="1"/>
        <end position="22"/>
    </location>
</feature>
<protein>
    <submittedName>
        <fullName evidence="2">Uncharacterized protein</fullName>
    </submittedName>
</protein>
<reference evidence="2 3" key="1">
    <citation type="journal article" date="2011" name="Proc. Natl. Acad. Sci. U.S.A.">
        <title>Evolutionary erosion of yeast sex chromosomes by mating-type switching accidents.</title>
        <authorList>
            <person name="Gordon J.L."/>
            <person name="Armisen D."/>
            <person name="Proux-Wera E."/>
            <person name="Oheigeartaigh S.S."/>
            <person name="Byrne K.P."/>
            <person name="Wolfe K.H."/>
        </authorList>
    </citation>
    <scope>NUCLEOTIDE SEQUENCE [LARGE SCALE GENOMIC DNA]</scope>
    <source>
        <strain evidence="3">ATCC 24235 / CBS 4417 / NBRC 1672 / NRRL Y-8282 / UCD 70-5</strain>
    </source>
</reference>
<dbReference type="OrthoDB" id="4068255at2759"/>
<feature type="compositionally biased region" description="Basic and acidic residues" evidence="1">
    <location>
        <begin position="55"/>
        <end position="78"/>
    </location>
</feature>
<evidence type="ECO:0000313" key="3">
    <source>
        <dbReference type="Proteomes" id="UP000005666"/>
    </source>
</evidence>
<dbReference type="GO" id="GO:0008608">
    <property type="term" value="P:attachment of spindle microtubules to kinetochore"/>
    <property type="evidence" value="ECO:0007669"/>
    <property type="project" value="EnsemblFungi"/>
</dbReference>
<proteinExistence type="predicted"/>
<evidence type="ECO:0000313" key="2">
    <source>
        <dbReference type="EMBL" id="CCE63409.1"/>
    </source>
</evidence>
<dbReference type="GeneID" id="11531479"/>
<dbReference type="HOGENOM" id="CLU_058662_0_0_1"/>
<evidence type="ECO:0000256" key="1">
    <source>
        <dbReference type="SAM" id="MobiDB-lite"/>
    </source>
</evidence>
<dbReference type="AlphaFoldDB" id="G8BU31"/>
<dbReference type="OMA" id="PSKIMIG"/>
<keyword evidence="3" id="KW-1185">Reference proteome</keyword>
<gene>
    <name evidence="2" type="primary">TPHA0E03190</name>
    <name evidence="2" type="ordered locus">TPHA_0E03190</name>
</gene>
<name>G8BU31_TETPH</name>
<organism evidence="2 3">
    <name type="scientific">Tetrapisispora phaffii (strain ATCC 24235 / CBS 4417 / NBRC 1672 / NRRL Y-8282 / UCD 70-5)</name>
    <name type="common">Yeast</name>
    <name type="synonym">Fabospora phaffii</name>
    <dbReference type="NCBI Taxonomy" id="1071381"/>
    <lineage>
        <taxon>Eukaryota</taxon>
        <taxon>Fungi</taxon>
        <taxon>Dikarya</taxon>
        <taxon>Ascomycota</taxon>
        <taxon>Saccharomycotina</taxon>
        <taxon>Saccharomycetes</taxon>
        <taxon>Saccharomycetales</taxon>
        <taxon>Saccharomycetaceae</taxon>
        <taxon>Tetrapisispora</taxon>
    </lineage>
</organism>
<sequence length="389" mass="45755">MSSSPENRFLDEIENDSANSSILMDVNNSKHLRLDELEEADEHTKMSKKLFYSSPHREKPIRNRPVHDEPLSKNNENERGVQAPVREIIINKDTLYDKEEIQPWEFNKVIRKGYKEKLPTNYDLKKWRRPSKTMVNSVIQLLENNIEYGIEGVMNKYKDELEAVTNYNQREIKKVYKQKQSIMDDIVSKIKQRLAKSKFPSRLADKDLDIEYIFAKRKFIQSRYIQELENAERVETELIKSQAELIKLRDTSKKLMKNNRKRLVEKLIDNNLHSSLSKSISNSFNFETNTDSTVLNDTDNNNHSSKFSTDLYELNLEIDLSDDAEEPQMFDTITMQKDRDTNASLYLPSLESYEQTSNKLSKTINSILELNHNKEFKKLNNRNVDNEDD</sequence>
<dbReference type="GO" id="GO:0000817">
    <property type="term" value="C:COMA complex"/>
    <property type="evidence" value="ECO:0007669"/>
    <property type="project" value="EnsemblFungi"/>
</dbReference>
<dbReference type="EMBL" id="HE612860">
    <property type="protein sequence ID" value="CCE63409.1"/>
    <property type="molecule type" value="Genomic_DNA"/>
</dbReference>
<dbReference type="RefSeq" id="XP_003685843.1">
    <property type="nucleotide sequence ID" value="XM_003685795.1"/>
</dbReference>